<accession>A0A0L0DQ30</accession>
<evidence type="ECO:0000256" key="1">
    <source>
        <dbReference type="SAM" id="MobiDB-lite"/>
    </source>
</evidence>
<reference evidence="2 3" key="1">
    <citation type="submission" date="2010-05" db="EMBL/GenBank/DDBJ databases">
        <title>The Genome Sequence of Thecamonas trahens ATCC 50062.</title>
        <authorList>
            <consortium name="The Broad Institute Genome Sequencing Platform"/>
            <person name="Russ C."/>
            <person name="Cuomo C."/>
            <person name="Shea T."/>
            <person name="Young S.K."/>
            <person name="Zeng Q."/>
            <person name="Koehrsen M."/>
            <person name="Haas B."/>
            <person name="Borodovsky M."/>
            <person name="Guigo R."/>
            <person name="Alvarado L."/>
            <person name="Berlin A."/>
            <person name="Bochicchio J."/>
            <person name="Borenstein D."/>
            <person name="Chapman S."/>
            <person name="Chen Z."/>
            <person name="Freedman E."/>
            <person name="Gellesch M."/>
            <person name="Goldberg J."/>
            <person name="Griggs A."/>
            <person name="Gujja S."/>
            <person name="Heilman E."/>
            <person name="Heiman D."/>
            <person name="Hepburn T."/>
            <person name="Howarth C."/>
            <person name="Jen D."/>
            <person name="Larson L."/>
            <person name="Mehta T."/>
            <person name="Park D."/>
            <person name="Pearson M."/>
            <person name="Roberts A."/>
            <person name="Saif S."/>
            <person name="Shenoy N."/>
            <person name="Sisk P."/>
            <person name="Stolte C."/>
            <person name="Sykes S."/>
            <person name="Thomson T."/>
            <person name="Walk T."/>
            <person name="White J."/>
            <person name="Yandava C."/>
            <person name="Burger G."/>
            <person name="Gray M.W."/>
            <person name="Holland P.W.H."/>
            <person name="King N."/>
            <person name="Lang F.B.F."/>
            <person name="Roger A.J."/>
            <person name="Ruiz-Trillo I."/>
            <person name="Lander E."/>
            <person name="Nusbaum C."/>
        </authorList>
    </citation>
    <scope>NUCLEOTIDE SEQUENCE [LARGE SCALE GENOMIC DNA]</scope>
    <source>
        <strain evidence="2 3">ATCC 50062</strain>
    </source>
</reference>
<feature type="region of interest" description="Disordered" evidence="1">
    <location>
        <begin position="307"/>
        <end position="405"/>
    </location>
</feature>
<feature type="compositionally biased region" description="Low complexity" evidence="1">
    <location>
        <begin position="328"/>
        <end position="368"/>
    </location>
</feature>
<name>A0A0L0DQ30_THETB</name>
<dbReference type="AlphaFoldDB" id="A0A0L0DQ30"/>
<gene>
    <name evidence="2" type="ORF">AMSG_01246</name>
</gene>
<dbReference type="RefSeq" id="XP_013761854.1">
    <property type="nucleotide sequence ID" value="XM_013906400.1"/>
</dbReference>
<dbReference type="GeneID" id="25561004"/>
<dbReference type="EMBL" id="GL349437">
    <property type="protein sequence ID" value="KNC53533.1"/>
    <property type="molecule type" value="Genomic_DNA"/>
</dbReference>
<proteinExistence type="predicted"/>
<dbReference type="Proteomes" id="UP000054408">
    <property type="component" value="Unassembled WGS sequence"/>
</dbReference>
<keyword evidence="3" id="KW-1185">Reference proteome</keyword>
<feature type="compositionally biased region" description="Low complexity" evidence="1">
    <location>
        <begin position="375"/>
        <end position="398"/>
    </location>
</feature>
<sequence length="405" mass="41074">MDSLLHVRLQVRRTTSLSHNAARFKGFPASPCVYVVVRYCDNAVTRTNKLSTSLPVWLDTASAASAASVSKRHPAVASFMAHSTDAPLAFELDVVLARAECAVGDLVPGAECSLPLVSLLPPASNAESALGGPAANLVADLIVFVVPSNDAVMTPLDAEELDAISTTDLFASGAAVQTARAAAHVRIKASAAAAASSFDGSPQKLPPPLRARLDQVFDMLAGGSSSFKLKHALTYMRHASAVSSLHASVPAESAAAGLMAYFGVRSSRGKVSRGKWLEGLCKASIGASIDDTGVAKGLSWFNVFFPLPPPTQPPSDPGPDSGSRERAPSSSSSSSSSTSSSSSASSSPASSSPASSSQAGAAAAAVAAIPHEPDSGFASASSPAQSSSDSASAISSSSDTWELDS</sequence>
<protein>
    <submittedName>
        <fullName evidence="2">Uncharacterized protein</fullName>
    </submittedName>
</protein>
<feature type="compositionally biased region" description="Pro residues" evidence="1">
    <location>
        <begin position="307"/>
        <end position="317"/>
    </location>
</feature>
<evidence type="ECO:0000313" key="2">
    <source>
        <dbReference type="EMBL" id="KNC53533.1"/>
    </source>
</evidence>
<organism evidence="2 3">
    <name type="scientific">Thecamonas trahens ATCC 50062</name>
    <dbReference type="NCBI Taxonomy" id="461836"/>
    <lineage>
        <taxon>Eukaryota</taxon>
        <taxon>Apusozoa</taxon>
        <taxon>Apusomonadida</taxon>
        <taxon>Apusomonadidae</taxon>
        <taxon>Thecamonas</taxon>
    </lineage>
</organism>
<evidence type="ECO:0000313" key="3">
    <source>
        <dbReference type="Proteomes" id="UP000054408"/>
    </source>
</evidence>